<dbReference type="CDD" id="cd04863">
    <property type="entry name" value="MtLigD_Pol_like"/>
    <property type="match status" value="1"/>
</dbReference>
<keyword evidence="3 25" id="KW-0436">Ligase</keyword>
<dbReference type="Pfam" id="PF04679">
    <property type="entry name" value="DNA_ligase_A_C"/>
    <property type="match status" value="1"/>
</dbReference>
<reference evidence="25 26" key="1">
    <citation type="submission" date="2016-10" db="EMBL/GenBank/DDBJ databases">
        <authorList>
            <person name="de Groot N.N."/>
        </authorList>
    </citation>
    <scope>NUCLEOTIDE SEQUENCE [LARGE SCALE GENOMIC DNA]</scope>
    <source>
        <strain evidence="25 26">DSM 23142</strain>
    </source>
</reference>
<feature type="domain" description="ATP-dependent DNA ligase family profile" evidence="24">
    <location>
        <begin position="632"/>
        <end position="752"/>
    </location>
</feature>
<dbReference type="EC" id="6.5.1.1" evidence="2"/>
<dbReference type="Gene3D" id="3.30.470.30">
    <property type="entry name" value="DNA ligase/mRNA capping enzyme"/>
    <property type="match status" value="1"/>
</dbReference>
<keyword evidence="11" id="KW-0269">Exonuclease</keyword>
<dbReference type="GO" id="GO:0003887">
    <property type="term" value="F:DNA-directed DNA polymerase activity"/>
    <property type="evidence" value="ECO:0007669"/>
    <property type="project" value="UniProtKB-KW"/>
</dbReference>
<dbReference type="GO" id="GO:0005524">
    <property type="term" value="F:ATP binding"/>
    <property type="evidence" value="ECO:0007669"/>
    <property type="project" value="UniProtKB-KW"/>
</dbReference>
<evidence type="ECO:0000256" key="13">
    <source>
        <dbReference type="ARBA" id="ARBA00022932"/>
    </source>
</evidence>
<evidence type="ECO:0000256" key="11">
    <source>
        <dbReference type="ARBA" id="ARBA00022839"/>
    </source>
</evidence>
<gene>
    <name evidence="25" type="ORF">SAMN04489810_2099</name>
</gene>
<dbReference type="CDD" id="cd07906">
    <property type="entry name" value="Adenylation_DNA_ligase_LigD_LigC"/>
    <property type="match status" value="1"/>
</dbReference>
<dbReference type="SUPFAM" id="SSF56091">
    <property type="entry name" value="DNA ligase/mRNA capping enzyme, catalytic domain"/>
    <property type="match status" value="1"/>
</dbReference>
<dbReference type="RefSeq" id="WP_269457408.1">
    <property type="nucleotide sequence ID" value="NZ_LT629692.1"/>
</dbReference>
<evidence type="ECO:0000256" key="3">
    <source>
        <dbReference type="ARBA" id="ARBA00022598"/>
    </source>
</evidence>
<evidence type="ECO:0000256" key="19">
    <source>
        <dbReference type="ARBA" id="ARBA00029943"/>
    </source>
</evidence>
<dbReference type="GO" id="GO:0003910">
    <property type="term" value="F:DNA ligase (ATP) activity"/>
    <property type="evidence" value="ECO:0007669"/>
    <property type="project" value="UniProtKB-EC"/>
</dbReference>
<feature type="region of interest" description="Disordered" evidence="23">
    <location>
        <begin position="479"/>
        <end position="517"/>
    </location>
</feature>
<dbReference type="GO" id="GO:0006281">
    <property type="term" value="P:DNA repair"/>
    <property type="evidence" value="ECO:0007669"/>
    <property type="project" value="UniProtKB-KW"/>
</dbReference>
<organism evidence="25 26">
    <name type="scientific">Microbacterium pygmaeum</name>
    <dbReference type="NCBI Taxonomy" id="370764"/>
    <lineage>
        <taxon>Bacteria</taxon>
        <taxon>Bacillati</taxon>
        <taxon>Actinomycetota</taxon>
        <taxon>Actinomycetes</taxon>
        <taxon>Micrococcales</taxon>
        <taxon>Microbacteriaceae</taxon>
        <taxon>Microbacterium</taxon>
    </lineage>
</organism>
<dbReference type="CDD" id="cd07971">
    <property type="entry name" value="OBF_DNA_ligase_LigD"/>
    <property type="match status" value="1"/>
</dbReference>
<keyword evidence="7" id="KW-0479">Metal-binding</keyword>
<evidence type="ECO:0000256" key="20">
    <source>
        <dbReference type="ARBA" id="ARBA00034003"/>
    </source>
</evidence>
<dbReference type="SUPFAM" id="SSF50249">
    <property type="entry name" value="Nucleic acid-binding proteins"/>
    <property type="match status" value="1"/>
</dbReference>
<comment type="catalytic activity">
    <reaction evidence="20">
        <text>ATP + (deoxyribonucleotide)n-3'-hydroxyl + 5'-phospho-(deoxyribonucleotide)m = (deoxyribonucleotide)n+m + AMP + diphosphate.</text>
        <dbReference type="EC" id="6.5.1.1"/>
    </reaction>
</comment>
<dbReference type="GO" id="GO:0003677">
    <property type="term" value="F:DNA binding"/>
    <property type="evidence" value="ECO:0007669"/>
    <property type="project" value="UniProtKB-KW"/>
</dbReference>
<name>A0A1G7ZM98_9MICO</name>
<dbReference type="InterPro" id="IPR012310">
    <property type="entry name" value="DNA_ligase_ATP-dep_cent"/>
</dbReference>
<dbReference type="Gene3D" id="2.40.50.140">
    <property type="entry name" value="Nucleic acid-binding proteins"/>
    <property type="match status" value="1"/>
</dbReference>
<evidence type="ECO:0000256" key="21">
    <source>
        <dbReference type="ARBA" id="ARBA00049981"/>
    </source>
</evidence>
<evidence type="ECO:0000256" key="14">
    <source>
        <dbReference type="ARBA" id="ARBA00023125"/>
    </source>
</evidence>
<dbReference type="PROSITE" id="PS50160">
    <property type="entry name" value="DNA_LIGASE_A3"/>
    <property type="match status" value="1"/>
</dbReference>
<dbReference type="InterPro" id="IPR012309">
    <property type="entry name" value="DNA_ligase_ATP-dep_C"/>
</dbReference>
<evidence type="ECO:0000256" key="22">
    <source>
        <dbReference type="ARBA" id="ARBA00049990"/>
    </source>
</evidence>
<dbReference type="InterPro" id="IPR052171">
    <property type="entry name" value="NHEJ_LigD"/>
</dbReference>
<evidence type="ECO:0000256" key="12">
    <source>
        <dbReference type="ARBA" id="ARBA00022840"/>
    </source>
</evidence>
<keyword evidence="15" id="KW-0233">DNA recombination</keyword>
<evidence type="ECO:0000259" key="24">
    <source>
        <dbReference type="PROSITE" id="PS50160"/>
    </source>
</evidence>
<dbReference type="NCBIfam" id="NF007210">
    <property type="entry name" value="PRK09632.1"/>
    <property type="match status" value="1"/>
</dbReference>
<dbReference type="PANTHER" id="PTHR42705">
    <property type="entry name" value="BIFUNCTIONAL NON-HOMOLOGOUS END JOINING PROTEIN LIGD"/>
    <property type="match status" value="1"/>
</dbReference>
<dbReference type="NCBIfam" id="TIGR02778">
    <property type="entry name" value="ligD_pol"/>
    <property type="match status" value="1"/>
</dbReference>
<evidence type="ECO:0000256" key="7">
    <source>
        <dbReference type="ARBA" id="ARBA00022723"/>
    </source>
</evidence>
<evidence type="ECO:0000313" key="25">
    <source>
        <dbReference type="EMBL" id="SDH09808.1"/>
    </source>
</evidence>
<dbReference type="Gene3D" id="3.90.920.10">
    <property type="entry name" value="DNA primase, PRIM domain"/>
    <property type="match status" value="1"/>
</dbReference>
<evidence type="ECO:0000256" key="16">
    <source>
        <dbReference type="ARBA" id="ARBA00023204"/>
    </source>
</evidence>
<dbReference type="PROSITE" id="PS00697">
    <property type="entry name" value="DNA_LIGASE_A1"/>
    <property type="match status" value="1"/>
</dbReference>
<evidence type="ECO:0000256" key="9">
    <source>
        <dbReference type="ARBA" id="ARBA00022763"/>
    </source>
</evidence>
<dbReference type="STRING" id="370764.SAMN04489810_2099"/>
<keyword evidence="18" id="KW-0511">Multifunctional enzyme</keyword>
<evidence type="ECO:0000256" key="8">
    <source>
        <dbReference type="ARBA" id="ARBA00022741"/>
    </source>
</evidence>
<comment type="similarity">
    <text evidence="21">In the C-terminal section; belongs to the ATP-dependent DNA ligase family.</text>
</comment>
<dbReference type="Proteomes" id="UP000199009">
    <property type="component" value="Chromosome I"/>
</dbReference>
<keyword evidence="14" id="KW-0238">DNA-binding</keyword>
<dbReference type="InterPro" id="IPR012340">
    <property type="entry name" value="NA-bd_OB-fold"/>
</dbReference>
<dbReference type="InterPro" id="IPR016059">
    <property type="entry name" value="DNA_ligase_ATP-dep_CS"/>
</dbReference>
<keyword evidence="16" id="KW-0234">DNA repair</keyword>
<dbReference type="GO" id="GO:0004527">
    <property type="term" value="F:exonuclease activity"/>
    <property type="evidence" value="ECO:0007669"/>
    <property type="project" value="UniProtKB-KW"/>
</dbReference>
<evidence type="ECO:0000256" key="5">
    <source>
        <dbReference type="ARBA" id="ARBA00022695"/>
    </source>
</evidence>
<comment type="cofactor">
    <cofactor evidence="1">
        <name>Mn(2+)</name>
        <dbReference type="ChEBI" id="CHEBI:29035"/>
    </cofactor>
</comment>
<dbReference type="InterPro" id="IPR014146">
    <property type="entry name" value="LigD_ligase_dom"/>
</dbReference>
<dbReference type="Pfam" id="PF01068">
    <property type="entry name" value="DNA_ligase_A_M"/>
    <property type="match status" value="1"/>
</dbReference>
<keyword evidence="13" id="KW-0239">DNA-directed DNA polymerase</keyword>
<evidence type="ECO:0000256" key="23">
    <source>
        <dbReference type="SAM" id="MobiDB-lite"/>
    </source>
</evidence>
<evidence type="ECO:0000313" key="26">
    <source>
        <dbReference type="Proteomes" id="UP000199009"/>
    </source>
</evidence>
<keyword evidence="5" id="KW-0548">Nucleotidyltransferase</keyword>
<proteinExistence type="inferred from homology"/>
<comment type="similarity">
    <text evidence="22">In the N-terminal section; belongs to the LigD polymerase family.</text>
</comment>
<dbReference type="Pfam" id="PF21686">
    <property type="entry name" value="LigD_Prim-Pol"/>
    <property type="match status" value="1"/>
</dbReference>
<dbReference type="NCBIfam" id="TIGR02777">
    <property type="entry name" value="LigD_PE_dom"/>
    <property type="match status" value="1"/>
</dbReference>
<dbReference type="InterPro" id="IPR033649">
    <property type="entry name" value="MtLigD_Pol-like"/>
</dbReference>
<sequence>MVTGGGAKETLVRVGGRRLRVTNLDKVMYPETGTTKGEVIDYYTRIAPLLIPHVIGRPVTRKRWVEGVGTEQHPEPVFFAKDLERGAPAWVKRAPIEHSGGAKDYPLVGDVPTLVYLAQVASLELHVPQWRFAPDGGRGAADRLVLDLDPGPGVGLAECAVVAGWARTILTGMGLEPYPVTSGSKGIHLYAALPPGQSTQAASALANELARAIEADHPDLVVSSMKKTERGGKVLIDWSQNNGAKTTIAPYSLRGRPHPTVAAPRTWAEIEDPGLQHLLFDEVLERMGTIGDPMQALGFHSGGREAEAGPLAAYISKRTAGRTPEPVPSNALGETPHGEMPTFVIQEHHATALHWDFRLEHDGVLVSWAVPRGVPHSYRRNNLAIQTEDHPMDYGSFEGTIPAGEYGGGSVTIWDDGRYELEKWRDDEIIATLEGRPGGPLGRVRLALIRTGGEGEKSSWLLHRMKTDAEGRTQPDGIVVHAGQQGDEPPPDSPPDPPAHAPARASAPDRGTETPAVWPPTAELLRPMLSTSATAGIARAAADRWGGGAWVEAKWDGIRAVGVWDGTRLRLFARSGNDITHRYPELTDLDAGFGPDRAVLDGELVALEPDGRPSFPLLQNRMNLERAGDIIRESRRTPVRYYLFDVLVHGENDLTQLPLTQRREVLEAIATGSVEPLVVPPVFDDVDAALDASDRLRLEGIVVKNPGSAYVRGGRTDAWLKVKITRTQEVVIAGIRPGKGGRSGTFGSLLLGIPGPDGLQYAGRVGSGFSDSTLAVLLKKLTPLRTEDNPLVGVPALDQRDALWVRPELVGEVEFGEFTPGGILRHSRWRGLRPDKSPAEVRRED</sequence>
<dbReference type="Gene3D" id="3.30.1490.70">
    <property type="match status" value="1"/>
</dbReference>
<accession>A0A1G7ZM98</accession>
<keyword evidence="6" id="KW-0540">Nuclease</keyword>
<protein>
    <recommendedName>
        <fullName evidence="2">DNA ligase (ATP)</fullName>
        <ecNumber evidence="2">6.5.1.1</ecNumber>
    </recommendedName>
    <alternativeName>
        <fullName evidence="19">NHEJ DNA polymerase</fullName>
    </alternativeName>
</protein>
<dbReference type="InterPro" id="IPR014145">
    <property type="entry name" value="LigD_pol_dom"/>
</dbReference>
<feature type="compositionally biased region" description="Pro residues" evidence="23">
    <location>
        <begin position="491"/>
        <end position="500"/>
    </location>
</feature>
<dbReference type="PANTHER" id="PTHR42705:SF2">
    <property type="entry name" value="BIFUNCTIONAL NON-HOMOLOGOUS END JOINING PROTEIN LIGD"/>
    <property type="match status" value="1"/>
</dbReference>
<evidence type="ECO:0000256" key="10">
    <source>
        <dbReference type="ARBA" id="ARBA00022801"/>
    </source>
</evidence>
<dbReference type="InterPro" id="IPR014144">
    <property type="entry name" value="LigD_PE_domain"/>
</dbReference>
<keyword evidence="10" id="KW-0378">Hydrolase</keyword>
<evidence type="ECO:0000256" key="18">
    <source>
        <dbReference type="ARBA" id="ARBA00023268"/>
    </source>
</evidence>
<evidence type="ECO:0000256" key="4">
    <source>
        <dbReference type="ARBA" id="ARBA00022679"/>
    </source>
</evidence>
<dbReference type="GO" id="GO:0046872">
    <property type="term" value="F:metal ion binding"/>
    <property type="evidence" value="ECO:0007669"/>
    <property type="project" value="UniProtKB-KW"/>
</dbReference>
<dbReference type="GO" id="GO:0006310">
    <property type="term" value="P:DNA recombination"/>
    <property type="evidence" value="ECO:0007669"/>
    <property type="project" value="UniProtKB-KW"/>
</dbReference>
<evidence type="ECO:0000256" key="1">
    <source>
        <dbReference type="ARBA" id="ARBA00001936"/>
    </source>
</evidence>
<evidence type="ECO:0000256" key="6">
    <source>
        <dbReference type="ARBA" id="ARBA00022722"/>
    </source>
</evidence>
<dbReference type="AlphaFoldDB" id="A0A1G7ZM98"/>
<evidence type="ECO:0000256" key="15">
    <source>
        <dbReference type="ARBA" id="ARBA00023172"/>
    </source>
</evidence>
<keyword evidence="17" id="KW-0464">Manganese</keyword>
<dbReference type="NCBIfam" id="TIGR02779">
    <property type="entry name" value="NHEJ_ligase_lig"/>
    <property type="match status" value="1"/>
</dbReference>
<keyword evidence="8" id="KW-0547">Nucleotide-binding</keyword>
<evidence type="ECO:0000256" key="17">
    <source>
        <dbReference type="ARBA" id="ARBA00023211"/>
    </source>
</evidence>
<keyword evidence="12" id="KW-0067">ATP-binding</keyword>
<keyword evidence="4" id="KW-0808">Transferase</keyword>
<dbReference type="EMBL" id="LT629692">
    <property type="protein sequence ID" value="SDH09808.1"/>
    <property type="molecule type" value="Genomic_DNA"/>
</dbReference>
<keyword evidence="26" id="KW-1185">Reference proteome</keyword>
<evidence type="ECO:0000256" key="2">
    <source>
        <dbReference type="ARBA" id="ARBA00012727"/>
    </source>
</evidence>
<keyword evidence="9" id="KW-0227">DNA damage</keyword>
<dbReference type="Pfam" id="PF13298">
    <property type="entry name" value="LigD_N"/>
    <property type="match status" value="1"/>
</dbReference>